<feature type="region of interest" description="Disordered" evidence="1">
    <location>
        <begin position="559"/>
        <end position="587"/>
    </location>
</feature>
<dbReference type="EMBL" id="CALNXI010000442">
    <property type="protein sequence ID" value="CAH3027231.1"/>
    <property type="molecule type" value="Genomic_DNA"/>
</dbReference>
<reference evidence="2 3" key="1">
    <citation type="submission" date="2022-05" db="EMBL/GenBank/DDBJ databases">
        <authorList>
            <consortium name="Genoscope - CEA"/>
            <person name="William W."/>
        </authorList>
    </citation>
    <scope>NUCLEOTIDE SEQUENCE [LARGE SCALE GENOMIC DNA]</scope>
</reference>
<evidence type="ECO:0000313" key="2">
    <source>
        <dbReference type="EMBL" id="CAH3027231.1"/>
    </source>
</evidence>
<dbReference type="InterPro" id="IPR011990">
    <property type="entry name" value="TPR-like_helical_dom_sf"/>
</dbReference>
<comment type="caution">
    <text evidence="2">The sequence shown here is derived from an EMBL/GenBank/DDBJ whole genome shotgun (WGS) entry which is preliminary data.</text>
</comment>
<feature type="compositionally biased region" description="Basic and acidic residues" evidence="1">
    <location>
        <begin position="232"/>
        <end position="242"/>
    </location>
</feature>
<proteinExistence type="predicted"/>
<dbReference type="Proteomes" id="UP001159427">
    <property type="component" value="Unassembled WGS sequence"/>
</dbReference>
<dbReference type="Gene3D" id="1.25.40.10">
    <property type="entry name" value="Tetratricopeptide repeat domain"/>
    <property type="match status" value="1"/>
</dbReference>
<feature type="region of interest" description="Disordered" evidence="1">
    <location>
        <begin position="222"/>
        <end position="242"/>
    </location>
</feature>
<accession>A0ABN8MJ54</accession>
<keyword evidence="3" id="KW-1185">Reference proteome</keyword>
<sequence>MDILCQSRINHDEDLVGYPDDDQGENIESQRAQNKSREDGGFVLNVNASYMQIGRQNDISFGSVDKTSDSKVNESDESGPVLTGFWRPTGKLSVGRSRSGFPDCKYDHLVQLLARKNKHTREALDITDNYKITMTVTYHEANDSSFQMPDYQCKRLKTETQCGVNRSMVGVVGFLFRFHEPNTKYKVTCTLLTTPPKRRGKTNIARETDACQKLSEISVVLETGERSKRKSDKPSEKTEVRKVPPSFALGQASLSKTNAKLLERSISVVNQLQSLRNDGKWEDFDKLSCDLLQKFPDTDTQITIKLEQGMAALYTSRNDFESARHVFDESFKLISQAKNEELLAGRGYGYLAGIARRQKNLGEATSFMQLAEQNSHKCSHALLDRSYIAYEKASVLLDFIGLAPHKSLQQVKEALDNLKRCIDLCNQLEKDDNDLHIQRHHFAFIKIAMLLLDCGTDAARERVLSEDLIAEGEEYLMTLKTKYWTEVAESVEIQFYLASSDLEYRKRNYLEAERFANLAKDKAENFGFNTEISQAEKRLGHIRVVANIGRNGNDSRLFTPTSVAASEGDDGDISWSASESDWLQNLD</sequence>
<organism evidence="2 3">
    <name type="scientific">Porites evermanni</name>
    <dbReference type="NCBI Taxonomy" id="104178"/>
    <lineage>
        <taxon>Eukaryota</taxon>
        <taxon>Metazoa</taxon>
        <taxon>Cnidaria</taxon>
        <taxon>Anthozoa</taxon>
        <taxon>Hexacorallia</taxon>
        <taxon>Scleractinia</taxon>
        <taxon>Fungiina</taxon>
        <taxon>Poritidae</taxon>
        <taxon>Porites</taxon>
    </lineage>
</organism>
<feature type="compositionally biased region" description="Polar residues" evidence="1">
    <location>
        <begin position="575"/>
        <end position="587"/>
    </location>
</feature>
<name>A0ABN8MJ54_9CNID</name>
<gene>
    <name evidence="2" type="ORF">PEVE_00031066</name>
</gene>
<protein>
    <submittedName>
        <fullName evidence="2">Uncharacterized protein</fullName>
    </submittedName>
</protein>
<feature type="region of interest" description="Disordered" evidence="1">
    <location>
        <begin position="14"/>
        <end position="39"/>
    </location>
</feature>
<evidence type="ECO:0000256" key="1">
    <source>
        <dbReference type="SAM" id="MobiDB-lite"/>
    </source>
</evidence>
<evidence type="ECO:0000313" key="3">
    <source>
        <dbReference type="Proteomes" id="UP001159427"/>
    </source>
</evidence>